<dbReference type="Proteomes" id="UP000018211">
    <property type="component" value="Unassembled WGS sequence"/>
</dbReference>
<name>A0AAV2VJB5_9VIBR</name>
<dbReference type="EMBL" id="CAOF01000027">
    <property type="protein sequence ID" value="CCO44728.1"/>
    <property type="molecule type" value="Genomic_DNA"/>
</dbReference>
<dbReference type="Pfam" id="PF22352">
    <property type="entry name" value="K319L-like_PKD"/>
    <property type="match status" value="2"/>
</dbReference>
<feature type="chain" id="PRO_5043752329" description="PKD domain-containing protein" evidence="1">
    <location>
        <begin position="22"/>
        <end position="447"/>
    </location>
</feature>
<sequence length="447" mass="49089">MKNIYLSFVSTLAILVTGCNGGETGSIDSTSNNRTPVAIAGINQQVKVGDLVTLDGTKSVDRDNDALSFRWTLVKKPENSAAQLNAPNSTRPAFTADQAGNYLIDLVVNDGQTDSRKNQVKVVAVSQNENSAPTLSLTPGQRTNLRFPAYINSGANDIDNDELFFSWEVTEKPENSNPTLIDYGSRSQLNADIEGNYTVKVTASDGLEVISSTSTFYFFYENVAPLAYFERPYYTFVGHQVQIDGSVSSDGNGEPLTYQWTLLSKPDSSQAVFNDPNAAMPYFVADVAGTYQYSLMVNDGQLDSDPPYTGTTIALTPSDPQLRIYEHPNSQPENMPYKKTFTVDKRGSQDALHVLGRYTLTAVGADVSIQDIYAKDANEIIKPYFVGLEETKLVTLARGQSLSFDLVAPSTNGQQTNLEFQFHWGINGPGKFTTVELFRSEYDFISN</sequence>
<dbReference type="InterPro" id="IPR035986">
    <property type="entry name" value="PKD_dom_sf"/>
</dbReference>
<proteinExistence type="predicted"/>
<dbReference type="Gene3D" id="2.60.40.10">
    <property type="entry name" value="Immunoglobulins"/>
    <property type="match status" value="3"/>
</dbReference>
<feature type="signal peptide" evidence="1">
    <location>
        <begin position="1"/>
        <end position="21"/>
    </location>
</feature>
<protein>
    <recommendedName>
        <fullName evidence="4">PKD domain-containing protein</fullName>
    </recommendedName>
</protein>
<evidence type="ECO:0008006" key="4">
    <source>
        <dbReference type="Google" id="ProtNLM"/>
    </source>
</evidence>
<dbReference type="RefSeq" id="WP_022610470.1">
    <property type="nucleotide sequence ID" value="NZ_LK391965.1"/>
</dbReference>
<accession>A0AAV2VJB5</accession>
<comment type="caution">
    <text evidence="2">The sequence shown here is derived from an EMBL/GenBank/DDBJ whole genome shotgun (WGS) entry which is preliminary data.</text>
</comment>
<evidence type="ECO:0000313" key="2">
    <source>
        <dbReference type="EMBL" id="CCO44728.1"/>
    </source>
</evidence>
<evidence type="ECO:0000313" key="3">
    <source>
        <dbReference type="Proteomes" id="UP000018211"/>
    </source>
</evidence>
<evidence type="ECO:0000256" key="1">
    <source>
        <dbReference type="SAM" id="SignalP"/>
    </source>
</evidence>
<dbReference type="PROSITE" id="PS51257">
    <property type="entry name" value="PROKAR_LIPOPROTEIN"/>
    <property type="match status" value="1"/>
</dbReference>
<dbReference type="SUPFAM" id="SSF49299">
    <property type="entry name" value="PKD domain"/>
    <property type="match status" value="2"/>
</dbReference>
<organism evidence="2 3">
    <name type="scientific">Vibrio nigripulchritudo SOn1</name>
    <dbReference type="NCBI Taxonomy" id="1238450"/>
    <lineage>
        <taxon>Bacteria</taxon>
        <taxon>Pseudomonadati</taxon>
        <taxon>Pseudomonadota</taxon>
        <taxon>Gammaproteobacteria</taxon>
        <taxon>Vibrionales</taxon>
        <taxon>Vibrionaceae</taxon>
        <taxon>Vibrio</taxon>
    </lineage>
</organism>
<dbReference type="AlphaFoldDB" id="A0AAV2VJB5"/>
<gene>
    <name evidence="2" type="ORF">VIBNISOn1_1220003</name>
</gene>
<reference evidence="2 3" key="1">
    <citation type="journal article" date="2013" name="ISME J.">
        <title>Comparative genomics of pathogenic lineages of Vibrio nigripulchritudo identifies virulence-associated traits.</title>
        <authorList>
            <person name="Goudenege D."/>
            <person name="Labreuche Y."/>
            <person name="Krin E."/>
            <person name="Ansquer D."/>
            <person name="Mangenot S."/>
            <person name="Calteau A."/>
            <person name="Medigue C."/>
            <person name="Mazel D."/>
            <person name="Polz M.F."/>
            <person name="Le Roux F."/>
        </authorList>
    </citation>
    <scope>NUCLEOTIDE SEQUENCE [LARGE SCALE GENOMIC DNA]</scope>
    <source>
        <strain evidence="2 3">SOn1</strain>
    </source>
</reference>
<dbReference type="InterPro" id="IPR013783">
    <property type="entry name" value="Ig-like_fold"/>
</dbReference>
<keyword evidence="1" id="KW-0732">Signal</keyword>